<evidence type="ECO:0000313" key="2">
    <source>
        <dbReference type="EMBL" id="RQH34793.1"/>
    </source>
</evidence>
<comment type="caution">
    <text evidence="2">The sequence shown here is derived from an EMBL/GenBank/DDBJ whole genome shotgun (WGS) entry which is preliminary data.</text>
</comment>
<reference evidence="2 3" key="1">
    <citation type="journal article" date="2018" name="ACS Chem. Biol.">
        <title>Ketoreductase domain dysfunction expands chemodiversity: malyngamide biosynthesis in the cyanobacterium Okeania hirsuta.</title>
        <authorList>
            <person name="Moss N.A."/>
            <person name="Leao T."/>
            <person name="Rankin M."/>
            <person name="McCullough T.M."/>
            <person name="Qu P."/>
            <person name="Korobeynikov A."/>
            <person name="Smith J.L."/>
            <person name="Gerwick L."/>
            <person name="Gerwick W.H."/>
        </authorList>
    </citation>
    <scope>NUCLEOTIDE SEQUENCE [LARGE SCALE GENOMIC DNA]</scope>
    <source>
        <strain evidence="2 3">PAB10Feb10-1</strain>
    </source>
</reference>
<keyword evidence="1" id="KW-0812">Transmembrane</keyword>
<dbReference type="RefSeq" id="WP_124147160.1">
    <property type="nucleotide sequence ID" value="NZ_CAWOKI010000237.1"/>
</dbReference>
<keyword evidence="3" id="KW-1185">Reference proteome</keyword>
<dbReference type="Proteomes" id="UP000269154">
    <property type="component" value="Unassembled WGS sequence"/>
</dbReference>
<dbReference type="AlphaFoldDB" id="A0A3N6QEB1"/>
<gene>
    <name evidence="2" type="ORF">D5R40_20540</name>
</gene>
<dbReference type="OrthoDB" id="501625at2"/>
<keyword evidence="1" id="KW-0472">Membrane</keyword>
<evidence type="ECO:0000313" key="3">
    <source>
        <dbReference type="Proteomes" id="UP000269154"/>
    </source>
</evidence>
<dbReference type="EMBL" id="RCBY01000131">
    <property type="protein sequence ID" value="RQH34793.1"/>
    <property type="molecule type" value="Genomic_DNA"/>
</dbReference>
<accession>A0A3N6QEB1</accession>
<feature type="transmembrane region" description="Helical" evidence="1">
    <location>
        <begin position="25"/>
        <end position="46"/>
    </location>
</feature>
<proteinExistence type="predicted"/>
<name>A0A3N6QEB1_9CYAN</name>
<sequence>MSNVNLTDDIQVSQPSQQVPLWAKAIALLALLNLTLGLFNISYVSLRDIYFRYLPAVVRVYDPIKGIEPNIQTDNYLVTVNQLVAQLPEKGLLDPTTKDLLTS</sequence>
<protein>
    <submittedName>
        <fullName evidence="2">Uncharacterized protein</fullName>
    </submittedName>
</protein>
<organism evidence="2 3">
    <name type="scientific">Okeania hirsuta</name>
    <dbReference type="NCBI Taxonomy" id="1458930"/>
    <lineage>
        <taxon>Bacteria</taxon>
        <taxon>Bacillati</taxon>
        <taxon>Cyanobacteriota</taxon>
        <taxon>Cyanophyceae</taxon>
        <taxon>Oscillatoriophycideae</taxon>
        <taxon>Oscillatoriales</taxon>
        <taxon>Microcoleaceae</taxon>
        <taxon>Okeania</taxon>
    </lineage>
</organism>
<keyword evidence="1" id="KW-1133">Transmembrane helix</keyword>
<evidence type="ECO:0000256" key="1">
    <source>
        <dbReference type="SAM" id="Phobius"/>
    </source>
</evidence>